<dbReference type="InterPro" id="IPR006805">
    <property type="entry name" value="Anth_synth_I_N"/>
</dbReference>
<accession>A0A0G1FSE3</accession>
<dbReference type="PANTHER" id="PTHR11236:SF9">
    <property type="entry name" value="ANTHRANILATE SYNTHASE COMPONENT 1"/>
    <property type="match status" value="1"/>
</dbReference>
<keyword evidence="3" id="KW-0456">Lyase</keyword>
<dbReference type="SUPFAM" id="SSF56322">
    <property type="entry name" value="ADC synthase"/>
    <property type="match status" value="1"/>
</dbReference>
<dbReference type="Pfam" id="PF00425">
    <property type="entry name" value="Chorismate_bind"/>
    <property type="match status" value="1"/>
</dbReference>
<evidence type="ECO:0000259" key="1">
    <source>
        <dbReference type="Pfam" id="PF00425"/>
    </source>
</evidence>
<dbReference type="GO" id="GO:0004049">
    <property type="term" value="F:anthranilate synthase activity"/>
    <property type="evidence" value="ECO:0007669"/>
    <property type="project" value="UniProtKB-EC"/>
</dbReference>
<dbReference type="PRINTS" id="PR00095">
    <property type="entry name" value="ANTSNTHASEI"/>
</dbReference>
<dbReference type="EMBL" id="LCFP01000004">
    <property type="protein sequence ID" value="KKS97941.1"/>
    <property type="molecule type" value="Genomic_DNA"/>
</dbReference>
<reference evidence="3 4" key="1">
    <citation type="journal article" date="2015" name="Nature">
        <title>rRNA introns, odd ribosomes, and small enigmatic genomes across a large radiation of phyla.</title>
        <authorList>
            <person name="Brown C.T."/>
            <person name="Hug L.A."/>
            <person name="Thomas B.C."/>
            <person name="Sharon I."/>
            <person name="Castelle C.J."/>
            <person name="Singh A."/>
            <person name="Wilkins M.J."/>
            <person name="Williams K.H."/>
            <person name="Banfield J.F."/>
        </authorList>
    </citation>
    <scope>NUCLEOTIDE SEQUENCE [LARGE SCALE GENOMIC DNA]</scope>
</reference>
<dbReference type="PATRIC" id="fig|1618443.3.peg.740"/>
<dbReference type="InterPro" id="IPR015890">
    <property type="entry name" value="Chorismate_C"/>
</dbReference>
<dbReference type="EC" id="4.1.3.27" evidence="3"/>
<dbReference type="Gene3D" id="3.60.120.10">
    <property type="entry name" value="Anthranilate synthase"/>
    <property type="match status" value="1"/>
</dbReference>
<comment type="caution">
    <text evidence="3">The sequence shown here is derived from an EMBL/GenBank/DDBJ whole genome shotgun (WGS) entry which is preliminary data.</text>
</comment>
<dbReference type="STRING" id="1618443.UV73_C0004G0083"/>
<dbReference type="PANTHER" id="PTHR11236">
    <property type="entry name" value="AMINOBENZOATE/ANTHRANILATE SYNTHASE"/>
    <property type="match status" value="1"/>
</dbReference>
<proteinExistence type="predicted"/>
<dbReference type="Proteomes" id="UP000034894">
    <property type="component" value="Unassembled WGS sequence"/>
</dbReference>
<feature type="domain" description="Chorismate-utilising enzyme C-terminal" evidence="1">
    <location>
        <begin position="186"/>
        <end position="440"/>
    </location>
</feature>
<name>A0A0G1FSE3_9BACT</name>
<sequence length="454" mass="51663">MRNIFKTLKIGKYREEKLDLNISAFEVFKRLYPHYKNLFLLESLGEEGRYNRFSYVGTAPDTVLTAIGKELIIDGKLQEKVNPFDYLRHLPNIKSRSSGFIGGLVGYFTYEAAGYFEPGFKGFENSGFPEFSLGLYLDGFIFDKKGRKCRYFHYGRSRLNHFLKLINMTTGRLADFSFQPLRKPDKQKHMEMVSHALEEIKKGNIFQVVLADKNSYRISGDSRRIYAALRQENPSPYMIYLKFDNREIISASPELLIRVKGKQIEHYGTLAGTIRRGRDPDEDLRLEEKLKNDAKEQAEHLMLVDLARNDVGRIAQFGSVTAEKMGSVKKFTHVQHLFTEIRGKLLNGKNYFDALAVCFPAGTLTGAPKIEAMKIIKELEGECRGPYGGVAGYFSFNGESMLAILIRSLYIRGQLAVTETGSGIVLDSIADREFKEIVNKQKGMEKTLRKASVI</sequence>
<evidence type="ECO:0000313" key="4">
    <source>
        <dbReference type="Proteomes" id="UP000034894"/>
    </source>
</evidence>
<organism evidence="3 4">
    <name type="scientific">Candidatus Gottesmanbacteria bacterium GW2011_GWA2_43_14</name>
    <dbReference type="NCBI Taxonomy" id="1618443"/>
    <lineage>
        <taxon>Bacteria</taxon>
        <taxon>Candidatus Gottesmaniibacteriota</taxon>
    </lineage>
</organism>
<dbReference type="Pfam" id="PF04715">
    <property type="entry name" value="Anth_synt_I_N"/>
    <property type="match status" value="1"/>
</dbReference>
<protein>
    <submittedName>
        <fullName evidence="3">Anthranilate synthase component I, anthranilate synthase component I</fullName>
        <ecNumber evidence="3">4.1.3.27</ecNumber>
    </submittedName>
</protein>
<dbReference type="InterPro" id="IPR005801">
    <property type="entry name" value="ADC_synthase"/>
</dbReference>
<dbReference type="GO" id="GO:0000162">
    <property type="term" value="P:L-tryptophan biosynthetic process"/>
    <property type="evidence" value="ECO:0007669"/>
    <property type="project" value="TreeGrafter"/>
</dbReference>
<evidence type="ECO:0000259" key="2">
    <source>
        <dbReference type="Pfam" id="PF04715"/>
    </source>
</evidence>
<feature type="domain" description="Anthranilate synthase component I N-terminal" evidence="2">
    <location>
        <begin position="25"/>
        <end position="149"/>
    </location>
</feature>
<dbReference type="InterPro" id="IPR019999">
    <property type="entry name" value="Anth_synth_I-like"/>
</dbReference>
<dbReference type="AlphaFoldDB" id="A0A0G1FSE3"/>
<evidence type="ECO:0000313" key="3">
    <source>
        <dbReference type="EMBL" id="KKS97941.1"/>
    </source>
</evidence>
<gene>
    <name evidence="3" type="ORF">UV73_C0004G0083</name>
</gene>